<feature type="transmembrane region" description="Helical" evidence="7">
    <location>
        <begin position="619"/>
        <end position="641"/>
    </location>
</feature>
<evidence type="ECO:0000256" key="2">
    <source>
        <dbReference type="ARBA" id="ARBA00022692"/>
    </source>
</evidence>
<evidence type="ECO:0000256" key="3">
    <source>
        <dbReference type="ARBA" id="ARBA00022837"/>
    </source>
</evidence>
<dbReference type="OrthoDB" id="431720at2759"/>
<feature type="transmembrane region" description="Helical" evidence="7">
    <location>
        <begin position="197"/>
        <end position="220"/>
    </location>
</feature>
<dbReference type="PROSITE" id="PS00018">
    <property type="entry name" value="EF_HAND_1"/>
    <property type="match status" value="3"/>
</dbReference>
<dbReference type="EMBL" id="CAJNIZ010025291">
    <property type="protein sequence ID" value="CAE7482734.1"/>
    <property type="molecule type" value="Genomic_DNA"/>
</dbReference>
<dbReference type="CDD" id="cd00051">
    <property type="entry name" value="EFh"/>
    <property type="match status" value="1"/>
</dbReference>
<dbReference type="SUPFAM" id="SSF47473">
    <property type="entry name" value="EF-hand"/>
    <property type="match status" value="1"/>
</dbReference>
<dbReference type="Proteomes" id="UP000649617">
    <property type="component" value="Unassembled WGS sequence"/>
</dbReference>
<comment type="subcellular location">
    <subcellularLocation>
        <location evidence="1">Membrane</location>
        <topology evidence="1">Multi-pass membrane protein</topology>
    </subcellularLocation>
</comment>
<dbReference type="Gene3D" id="1.10.287.70">
    <property type="match status" value="2"/>
</dbReference>
<accession>A0A812SMM8</accession>
<dbReference type="InterPro" id="IPR005821">
    <property type="entry name" value="Ion_trans_dom"/>
</dbReference>
<dbReference type="GO" id="GO:0016020">
    <property type="term" value="C:membrane"/>
    <property type="evidence" value="ECO:0007669"/>
    <property type="project" value="UniProtKB-SubCell"/>
</dbReference>
<evidence type="ECO:0000256" key="4">
    <source>
        <dbReference type="ARBA" id="ARBA00022989"/>
    </source>
</evidence>
<reference evidence="9" key="1">
    <citation type="submission" date="2021-02" db="EMBL/GenBank/DDBJ databases">
        <authorList>
            <person name="Dougan E. K."/>
            <person name="Rhodes N."/>
            <person name="Thang M."/>
            <person name="Chan C."/>
        </authorList>
    </citation>
    <scope>NUCLEOTIDE SEQUENCE</scope>
</reference>
<feature type="transmembrane region" description="Helical" evidence="7">
    <location>
        <begin position="833"/>
        <end position="857"/>
    </location>
</feature>
<keyword evidence="5 7" id="KW-0472">Membrane</keyword>
<feature type="transmembrane region" description="Helical" evidence="7">
    <location>
        <begin position="275"/>
        <end position="296"/>
    </location>
</feature>
<protein>
    <submittedName>
        <fullName evidence="9">SCN2A protein</fullName>
    </submittedName>
</protein>
<dbReference type="AlphaFoldDB" id="A0A812SMM8"/>
<dbReference type="InterPro" id="IPR011992">
    <property type="entry name" value="EF-hand-dom_pair"/>
</dbReference>
<evidence type="ECO:0000256" key="7">
    <source>
        <dbReference type="SAM" id="Phobius"/>
    </source>
</evidence>
<dbReference type="Gene3D" id="1.20.120.350">
    <property type="entry name" value="Voltage-gated potassium channels. Chain C"/>
    <property type="match status" value="2"/>
</dbReference>
<feature type="transmembrane region" description="Helical" evidence="7">
    <location>
        <begin position="124"/>
        <end position="147"/>
    </location>
</feature>
<feature type="transmembrane region" description="Helical" evidence="7">
    <location>
        <begin position="747"/>
        <end position="780"/>
    </location>
</feature>
<keyword evidence="4 7" id="KW-1133">Transmembrane helix</keyword>
<keyword evidence="3" id="KW-0106">Calcium</keyword>
<evidence type="ECO:0000313" key="9">
    <source>
        <dbReference type="EMBL" id="CAE7482734.1"/>
    </source>
</evidence>
<dbReference type="PANTHER" id="PTHR46726:SF1">
    <property type="entry name" value="TWO-PORE CALCIUM CHANNEL 3"/>
    <property type="match status" value="1"/>
</dbReference>
<dbReference type="GO" id="GO:0005509">
    <property type="term" value="F:calcium ion binding"/>
    <property type="evidence" value="ECO:0007669"/>
    <property type="project" value="InterPro"/>
</dbReference>
<feature type="region of interest" description="Disordered" evidence="6">
    <location>
        <begin position="534"/>
        <end position="576"/>
    </location>
</feature>
<feature type="transmembrane region" description="Helical" evidence="7">
    <location>
        <begin position="100"/>
        <end position="118"/>
    </location>
</feature>
<evidence type="ECO:0000256" key="5">
    <source>
        <dbReference type="ARBA" id="ARBA00023136"/>
    </source>
</evidence>
<feature type="transmembrane region" description="Helical" evidence="7">
    <location>
        <begin position="241"/>
        <end position="263"/>
    </location>
</feature>
<evidence type="ECO:0000256" key="1">
    <source>
        <dbReference type="ARBA" id="ARBA00004141"/>
    </source>
</evidence>
<dbReference type="SMART" id="SM00054">
    <property type="entry name" value="EFh"/>
    <property type="match status" value="4"/>
</dbReference>
<feature type="domain" description="EF-hand" evidence="8">
    <location>
        <begin position="881"/>
        <end position="916"/>
    </location>
</feature>
<feature type="domain" description="EF-hand" evidence="8">
    <location>
        <begin position="320"/>
        <end position="355"/>
    </location>
</feature>
<dbReference type="Pfam" id="PF00520">
    <property type="entry name" value="Ion_trans"/>
    <property type="match status" value="2"/>
</dbReference>
<gene>
    <name evidence="9" type="primary">SCN2A</name>
    <name evidence="9" type="ORF">SPIL2461_LOCUS12338</name>
</gene>
<feature type="transmembrane region" description="Helical" evidence="7">
    <location>
        <begin position="61"/>
        <end position="80"/>
    </location>
</feature>
<proteinExistence type="predicted"/>
<dbReference type="InterPro" id="IPR027359">
    <property type="entry name" value="Volt_channel_dom_sf"/>
</dbReference>
<name>A0A812SMM8_SYMPI</name>
<feature type="domain" description="EF-hand" evidence="8">
    <location>
        <begin position="361"/>
        <end position="396"/>
    </location>
</feature>
<comment type="caution">
    <text evidence="9">The sequence shown here is derived from an EMBL/GenBank/DDBJ whole genome shotgun (WGS) entry which is preliminary data.</text>
</comment>
<evidence type="ECO:0000256" key="6">
    <source>
        <dbReference type="SAM" id="MobiDB-lite"/>
    </source>
</evidence>
<dbReference type="Pfam" id="PF13202">
    <property type="entry name" value="EF-hand_5"/>
    <property type="match status" value="1"/>
</dbReference>
<keyword evidence="10" id="KW-1185">Reference proteome</keyword>
<evidence type="ECO:0000313" key="10">
    <source>
        <dbReference type="Proteomes" id="UP000649617"/>
    </source>
</evidence>
<dbReference type="InterPro" id="IPR002048">
    <property type="entry name" value="EF_hand_dom"/>
</dbReference>
<dbReference type="PROSITE" id="PS50222">
    <property type="entry name" value="EF_HAND_2"/>
    <property type="match status" value="3"/>
</dbReference>
<dbReference type="SUPFAM" id="SSF81324">
    <property type="entry name" value="Voltage-gated potassium channels"/>
    <property type="match status" value="2"/>
</dbReference>
<keyword evidence="2 7" id="KW-0812">Transmembrane</keyword>
<feature type="transmembrane region" description="Helical" evidence="7">
    <location>
        <begin position="687"/>
        <end position="704"/>
    </location>
</feature>
<evidence type="ECO:0000259" key="8">
    <source>
        <dbReference type="PROSITE" id="PS50222"/>
    </source>
</evidence>
<organism evidence="9 10">
    <name type="scientific">Symbiodinium pilosum</name>
    <name type="common">Dinoflagellate</name>
    <dbReference type="NCBI Taxonomy" id="2952"/>
    <lineage>
        <taxon>Eukaryota</taxon>
        <taxon>Sar</taxon>
        <taxon>Alveolata</taxon>
        <taxon>Dinophyceae</taxon>
        <taxon>Suessiales</taxon>
        <taxon>Symbiodiniaceae</taxon>
        <taxon>Symbiodinium</taxon>
    </lineage>
</organism>
<feature type="transmembrane region" description="Helical" evidence="7">
    <location>
        <begin position="661"/>
        <end position="682"/>
    </location>
</feature>
<dbReference type="PANTHER" id="PTHR46726">
    <property type="entry name" value="TWO PORE CHANNEL 3"/>
    <property type="match status" value="1"/>
</dbReference>
<sequence>MSTESLLRSRNTVAQNFPAGPLRKLVTEVLNDSKAVPKEVSWWGSLQHKAAMVVASSWFEFFAGMVIMLNLITIGIEAQLSLHSGETYAGDFWPGGVERIFLAIYTIEALLRLLAGGWQVFLDLWFLLDVALVVIGLLALLIVPAVAGSSGDIDGFERLLVVRGLRLFRLIRAWRMLRHFKIVWRLIYGLMTAGQTIISTTLLIMIFLFIFACVAVEVIAKDQYLIQTPATSEIVTEQFFGLNRALLTLIQFVTLDNIVEVYYPLIMHRPWLSLYFFPILIFISIGLMNLVTAALVENAMQTAAHEAEEERLKLKKRVRGALPSLIEIFHSLDKDHSGLLSHEEVENVPLDVLPPRVLDAIYVESMADIFDYLDVDGTGQLSQMEFVEGLLNLCLMDMPISTIQSLKLLQLIRSQVGKVEKDVAALKMQLQEIGDVEASSTSLDLLRDQHRELHQAVDELLVGIRALTLAPALSPIPESPLQCKAAAGEAPARAAIKFVDPTSSHQISVADSDLGDSIGLNDPLVPQTNIRQSLSPIQSLQPESPVDDSEDLKETRRSGSAESLLQPRKSMVHNLPTGPLRKLVSEVLHDADAEAVAPQNPSRTAMVRKAISAVVRSNWFEFVAGMLILLNLIFIGVEAQISLQNQQAYAEGFWPGGVERIFLVIYIVEATLRTVGLGCVVFKDLWFLMDMALIFIGLLALEIVPRVAGPTTNADGFYSVLVVRGFRLFRLVRALRMLRHFKLIWRLVYGMLGAGQTIISTTALIAIFLFIFACVAVELIAKDSYLKDLDETGDIVKNRFDGLNMSLLTLIQFVTLESIAEVYYPLIVNKPWLVLYFVPILIFLSVGLMNLVTAALVENAMETAAHEAEEERLKLKKRVRGALPSLIQIFNALDKDGSGLLTREEVQNVPLSVLPPRVLDTIFVDSMADIFDYLDVAGTNQLTQIEFVEGLLNLCLMDTPISSIQSLKLLQMIRSIVGQVEQEMTTVRREMHKLRMFVTTVGI</sequence>
<dbReference type="Gene3D" id="1.10.238.10">
    <property type="entry name" value="EF-hand"/>
    <property type="match status" value="2"/>
</dbReference>
<dbReference type="InterPro" id="IPR018247">
    <property type="entry name" value="EF_Hand_1_Ca_BS"/>
</dbReference>
<dbReference type="GO" id="GO:0005216">
    <property type="term" value="F:monoatomic ion channel activity"/>
    <property type="evidence" value="ECO:0007669"/>
    <property type="project" value="InterPro"/>
</dbReference>